<keyword evidence="2" id="KW-0812">Transmembrane</keyword>
<organism evidence="3 4">
    <name type="scientific">Blastopirellula retiformator</name>
    <dbReference type="NCBI Taxonomy" id="2527970"/>
    <lineage>
        <taxon>Bacteria</taxon>
        <taxon>Pseudomonadati</taxon>
        <taxon>Planctomycetota</taxon>
        <taxon>Planctomycetia</taxon>
        <taxon>Pirellulales</taxon>
        <taxon>Pirellulaceae</taxon>
        <taxon>Blastopirellula</taxon>
    </lineage>
</organism>
<sequence>MKPTSFSRCALPWIVGVAVTLLTIFAGVAIWQVRVLQQYDEQLDQLNSVYGTSVDRAPSQQEYIISYLPGGGHAKYLSHAVGAPPDPSLDDLSKLQPPSQLMPLLRPPIAIMNLPVEMIDEQTTVLPQVKHLITSGPIRDANDLEAILRVFPEVEIVLVDNVPQTDAVRQLLERYPRKVHLNAPTADAPAQTDESRVISEGSMSMEVKTNHHGQVEVNWLPREWPPKESTELEPTTEETPTNPSETESTSTAADPADRSPARP</sequence>
<comment type="caution">
    <text evidence="3">The sequence shown here is derived from an EMBL/GenBank/DDBJ whole genome shotgun (WGS) entry which is preliminary data.</text>
</comment>
<proteinExistence type="predicted"/>
<dbReference type="RefSeq" id="WP_146431815.1">
    <property type="nucleotide sequence ID" value="NZ_SJPF01000003.1"/>
</dbReference>
<dbReference type="EMBL" id="SJPF01000003">
    <property type="protein sequence ID" value="TWT32632.1"/>
    <property type="molecule type" value="Genomic_DNA"/>
</dbReference>
<feature type="compositionally biased region" description="Low complexity" evidence="1">
    <location>
        <begin position="237"/>
        <end position="254"/>
    </location>
</feature>
<keyword evidence="2" id="KW-0472">Membrane</keyword>
<protein>
    <submittedName>
        <fullName evidence="3">Uncharacterized protein</fullName>
    </submittedName>
</protein>
<dbReference type="AlphaFoldDB" id="A0A5C5V4G2"/>
<evidence type="ECO:0000313" key="4">
    <source>
        <dbReference type="Proteomes" id="UP000318878"/>
    </source>
</evidence>
<feature type="transmembrane region" description="Helical" evidence="2">
    <location>
        <begin position="12"/>
        <end position="33"/>
    </location>
</feature>
<evidence type="ECO:0000313" key="3">
    <source>
        <dbReference type="EMBL" id="TWT32632.1"/>
    </source>
</evidence>
<feature type="region of interest" description="Disordered" evidence="1">
    <location>
        <begin position="208"/>
        <end position="263"/>
    </location>
</feature>
<accession>A0A5C5V4G2</accession>
<name>A0A5C5V4G2_9BACT</name>
<evidence type="ECO:0000256" key="1">
    <source>
        <dbReference type="SAM" id="MobiDB-lite"/>
    </source>
</evidence>
<keyword evidence="4" id="KW-1185">Reference proteome</keyword>
<reference evidence="3 4" key="1">
    <citation type="submission" date="2019-02" db="EMBL/GenBank/DDBJ databases">
        <title>Deep-cultivation of Planctomycetes and their phenomic and genomic characterization uncovers novel biology.</title>
        <authorList>
            <person name="Wiegand S."/>
            <person name="Jogler M."/>
            <person name="Boedeker C."/>
            <person name="Pinto D."/>
            <person name="Vollmers J."/>
            <person name="Rivas-Marin E."/>
            <person name="Kohn T."/>
            <person name="Peeters S.H."/>
            <person name="Heuer A."/>
            <person name="Rast P."/>
            <person name="Oberbeckmann S."/>
            <person name="Bunk B."/>
            <person name="Jeske O."/>
            <person name="Meyerdierks A."/>
            <person name="Storesund J.E."/>
            <person name="Kallscheuer N."/>
            <person name="Luecker S."/>
            <person name="Lage O.M."/>
            <person name="Pohl T."/>
            <person name="Merkel B.J."/>
            <person name="Hornburger P."/>
            <person name="Mueller R.-W."/>
            <person name="Bruemmer F."/>
            <person name="Labrenz M."/>
            <person name="Spormann A.M."/>
            <person name="Op Den Camp H."/>
            <person name="Overmann J."/>
            <person name="Amann R."/>
            <person name="Jetten M.S.M."/>
            <person name="Mascher T."/>
            <person name="Medema M.H."/>
            <person name="Devos D.P."/>
            <person name="Kaster A.-K."/>
            <person name="Ovreas L."/>
            <person name="Rohde M."/>
            <person name="Galperin M.Y."/>
            <person name="Jogler C."/>
        </authorList>
    </citation>
    <scope>NUCLEOTIDE SEQUENCE [LARGE SCALE GENOMIC DNA]</scope>
    <source>
        <strain evidence="3 4">Enr8</strain>
    </source>
</reference>
<dbReference type="Proteomes" id="UP000318878">
    <property type="component" value="Unassembled WGS sequence"/>
</dbReference>
<evidence type="ECO:0000256" key="2">
    <source>
        <dbReference type="SAM" id="Phobius"/>
    </source>
</evidence>
<gene>
    <name evidence="3" type="ORF">Enr8_24370</name>
</gene>
<keyword evidence="2" id="KW-1133">Transmembrane helix</keyword>